<reference evidence="2 3" key="1">
    <citation type="submission" date="2020-08" db="EMBL/GenBank/DDBJ databases">
        <title>Sequencing the genomes of 1000 actinobacteria strains.</title>
        <authorList>
            <person name="Klenk H.-P."/>
        </authorList>
    </citation>
    <scope>NUCLEOTIDE SEQUENCE [LARGE SCALE GENOMIC DNA]</scope>
    <source>
        <strain evidence="2 3">DSM 44593</strain>
    </source>
</reference>
<dbReference type="RefSeq" id="WP_184635016.1">
    <property type="nucleotide sequence ID" value="NZ_BAABKT010000041.1"/>
</dbReference>
<dbReference type="InterPro" id="IPR050177">
    <property type="entry name" value="Lipid_A_modif_metabolic_enz"/>
</dbReference>
<keyword evidence="3" id="KW-1185">Reference proteome</keyword>
<name>A0A841E827_9ACTN</name>
<feature type="domain" description="NAD-dependent epimerase/dehydratase" evidence="1">
    <location>
        <begin position="3"/>
        <end position="234"/>
    </location>
</feature>
<accession>A0A841E827</accession>
<gene>
    <name evidence="2" type="ORF">HNR25_002385</name>
</gene>
<dbReference type="InterPro" id="IPR036291">
    <property type="entry name" value="NAD(P)-bd_dom_sf"/>
</dbReference>
<comment type="caution">
    <text evidence="2">The sequence shown here is derived from an EMBL/GenBank/DDBJ whole genome shotgun (WGS) entry which is preliminary data.</text>
</comment>
<sequence>MRVLVTGGSGRLGRDVLRGLSERGHEVCCADAAPPRDADFPFLPADLADAGECYSVLAHFRPDAVVHLAAVPAPFQRSDVATFETNSRLAFNLCQAAFDLGVGTVLIASSPTVVGYGNPAGWQPSYLPLDENHPIRPWNSYSVSKAAAEQVVQGFASRGHGAFHAFRPCFVVAEDDWNGAPVQGGGTIRDRLERPESAAVSLFNYVDARDAADFAGLLVERAHTVPNGQTFFVGADDALADAPLSELLPRYTEISEEAAAGLDGSSPAFSSRKAQDLLGWRPRRSWRTELG</sequence>
<evidence type="ECO:0000313" key="3">
    <source>
        <dbReference type="Proteomes" id="UP000578077"/>
    </source>
</evidence>
<dbReference type="Proteomes" id="UP000578077">
    <property type="component" value="Unassembled WGS sequence"/>
</dbReference>
<dbReference type="Pfam" id="PF01370">
    <property type="entry name" value="Epimerase"/>
    <property type="match status" value="1"/>
</dbReference>
<dbReference type="PANTHER" id="PTHR43245">
    <property type="entry name" value="BIFUNCTIONAL POLYMYXIN RESISTANCE PROTEIN ARNA"/>
    <property type="match status" value="1"/>
</dbReference>
<dbReference type="EMBL" id="JACHLY010000001">
    <property type="protein sequence ID" value="MBB5998634.1"/>
    <property type="molecule type" value="Genomic_DNA"/>
</dbReference>
<dbReference type="InterPro" id="IPR001509">
    <property type="entry name" value="Epimerase_deHydtase"/>
</dbReference>
<dbReference type="AlphaFoldDB" id="A0A841E827"/>
<dbReference type="Gene3D" id="3.40.50.720">
    <property type="entry name" value="NAD(P)-binding Rossmann-like Domain"/>
    <property type="match status" value="1"/>
</dbReference>
<evidence type="ECO:0000259" key="1">
    <source>
        <dbReference type="Pfam" id="PF01370"/>
    </source>
</evidence>
<protein>
    <submittedName>
        <fullName evidence="2">Nucleoside-diphosphate-sugar epimerase</fullName>
    </submittedName>
</protein>
<dbReference type="SUPFAM" id="SSF51735">
    <property type="entry name" value="NAD(P)-binding Rossmann-fold domains"/>
    <property type="match status" value="1"/>
</dbReference>
<dbReference type="PANTHER" id="PTHR43245:SF55">
    <property type="entry name" value="NAD(P)-BINDING DOMAIN-CONTAINING PROTEIN"/>
    <property type="match status" value="1"/>
</dbReference>
<organism evidence="2 3">
    <name type="scientific">Streptomonospora salina</name>
    <dbReference type="NCBI Taxonomy" id="104205"/>
    <lineage>
        <taxon>Bacteria</taxon>
        <taxon>Bacillati</taxon>
        <taxon>Actinomycetota</taxon>
        <taxon>Actinomycetes</taxon>
        <taxon>Streptosporangiales</taxon>
        <taxon>Nocardiopsidaceae</taxon>
        <taxon>Streptomonospora</taxon>
    </lineage>
</organism>
<proteinExistence type="predicted"/>
<evidence type="ECO:0000313" key="2">
    <source>
        <dbReference type="EMBL" id="MBB5998634.1"/>
    </source>
</evidence>